<proteinExistence type="predicted"/>
<gene>
    <name evidence="1" type="ORF">EVOR1521_LOCUS24211</name>
</gene>
<evidence type="ECO:0000313" key="1">
    <source>
        <dbReference type="EMBL" id="CAJ1400978.1"/>
    </source>
</evidence>
<name>A0AA36J9J0_9DINO</name>
<evidence type="ECO:0000313" key="2">
    <source>
        <dbReference type="Proteomes" id="UP001178507"/>
    </source>
</evidence>
<dbReference type="Proteomes" id="UP001178507">
    <property type="component" value="Unassembled WGS sequence"/>
</dbReference>
<dbReference type="EMBL" id="CAUJNA010003394">
    <property type="protein sequence ID" value="CAJ1400978.1"/>
    <property type="molecule type" value="Genomic_DNA"/>
</dbReference>
<keyword evidence="2" id="KW-1185">Reference proteome</keyword>
<organism evidence="1 2">
    <name type="scientific">Effrenium voratum</name>
    <dbReference type="NCBI Taxonomy" id="2562239"/>
    <lineage>
        <taxon>Eukaryota</taxon>
        <taxon>Sar</taxon>
        <taxon>Alveolata</taxon>
        <taxon>Dinophyceae</taxon>
        <taxon>Suessiales</taxon>
        <taxon>Symbiodiniaceae</taxon>
        <taxon>Effrenium</taxon>
    </lineage>
</organism>
<sequence length="238" mass="25060">MRGPDAMAAHLELVRQVAAADVKSKGRAGIPPELSAPVLAAIALQARQRAAEAASAASAQALSEQAAQAAATPLPVPSRREVALRSCKDMAIQAGDSLDTETRPEPPVLPALAVEPEREVEVDEDGSPMPVAEHRFVAVEPPAAMLELRQLLEEATSLGPELPKHPQLAGDVTRLLAELESAVLEHVVEDAAAAAAELASRKEAAGAGADRFDTAQDFVDSCRQFEDELCKKYGVAKR</sequence>
<protein>
    <submittedName>
        <fullName evidence="1">Uncharacterized protein</fullName>
    </submittedName>
</protein>
<dbReference type="AlphaFoldDB" id="A0AA36J9J0"/>
<accession>A0AA36J9J0</accession>
<reference evidence="1" key="1">
    <citation type="submission" date="2023-08" db="EMBL/GenBank/DDBJ databases">
        <authorList>
            <person name="Chen Y."/>
            <person name="Shah S."/>
            <person name="Dougan E. K."/>
            <person name="Thang M."/>
            <person name="Chan C."/>
        </authorList>
    </citation>
    <scope>NUCLEOTIDE SEQUENCE</scope>
</reference>
<comment type="caution">
    <text evidence="1">The sequence shown here is derived from an EMBL/GenBank/DDBJ whole genome shotgun (WGS) entry which is preliminary data.</text>
</comment>